<evidence type="ECO:0000313" key="1">
    <source>
        <dbReference type="EMBL" id="CAA3033284.1"/>
    </source>
</evidence>
<dbReference type="EMBL" id="CACTIH010010124">
    <property type="protein sequence ID" value="CAA3033284.1"/>
    <property type="molecule type" value="Genomic_DNA"/>
</dbReference>
<protein>
    <submittedName>
        <fullName evidence="1">Uncharacterized protein</fullName>
    </submittedName>
</protein>
<evidence type="ECO:0000313" key="2">
    <source>
        <dbReference type="Proteomes" id="UP000594638"/>
    </source>
</evidence>
<dbReference type="Gramene" id="OE9A031417T1">
    <property type="protein sequence ID" value="OE9A031417C1"/>
    <property type="gene ID" value="OE9A031417"/>
</dbReference>
<reference evidence="1 2" key="1">
    <citation type="submission" date="2019-12" db="EMBL/GenBank/DDBJ databases">
        <authorList>
            <person name="Alioto T."/>
            <person name="Alioto T."/>
            <person name="Gomez Garrido J."/>
        </authorList>
    </citation>
    <scope>NUCLEOTIDE SEQUENCE [LARGE SCALE GENOMIC DNA]</scope>
</reference>
<dbReference type="AlphaFoldDB" id="A0A8S0VMH9"/>
<keyword evidence="2" id="KW-1185">Reference proteome</keyword>
<comment type="caution">
    <text evidence="1">The sequence shown here is derived from an EMBL/GenBank/DDBJ whole genome shotgun (WGS) entry which is preliminary data.</text>
</comment>
<organism evidence="1 2">
    <name type="scientific">Olea europaea subsp. europaea</name>
    <dbReference type="NCBI Taxonomy" id="158383"/>
    <lineage>
        <taxon>Eukaryota</taxon>
        <taxon>Viridiplantae</taxon>
        <taxon>Streptophyta</taxon>
        <taxon>Embryophyta</taxon>
        <taxon>Tracheophyta</taxon>
        <taxon>Spermatophyta</taxon>
        <taxon>Magnoliopsida</taxon>
        <taxon>eudicotyledons</taxon>
        <taxon>Gunneridae</taxon>
        <taxon>Pentapetalae</taxon>
        <taxon>asterids</taxon>
        <taxon>lamiids</taxon>
        <taxon>Lamiales</taxon>
        <taxon>Oleaceae</taxon>
        <taxon>Oleeae</taxon>
        <taxon>Olea</taxon>
    </lineage>
</organism>
<dbReference type="OrthoDB" id="1921534at2759"/>
<dbReference type="Proteomes" id="UP000594638">
    <property type="component" value="Unassembled WGS sequence"/>
</dbReference>
<gene>
    <name evidence="1" type="ORF">OLEA9_A031417</name>
</gene>
<accession>A0A8S0VMH9</accession>
<proteinExistence type="predicted"/>
<sequence length="60" mass="7031">MGSYRETVESFFGEELHDLLKSLLIQEKLYSTETCLVPRKALANDHEIQPKLHVFKKLKQ</sequence>
<name>A0A8S0VMH9_OLEEU</name>